<dbReference type="OrthoDB" id="5976811at2759"/>
<evidence type="ECO:0000313" key="5">
    <source>
        <dbReference type="Proteomes" id="UP001152888"/>
    </source>
</evidence>
<feature type="region of interest" description="Disordered" evidence="1">
    <location>
        <begin position="36"/>
        <end position="100"/>
    </location>
</feature>
<dbReference type="Proteomes" id="UP001152888">
    <property type="component" value="Unassembled WGS sequence"/>
</dbReference>
<feature type="compositionally biased region" description="Polar residues" evidence="1">
    <location>
        <begin position="535"/>
        <end position="546"/>
    </location>
</feature>
<proteinExistence type="predicted"/>
<keyword evidence="2" id="KW-0472">Membrane</keyword>
<feature type="region of interest" description="Disordered" evidence="1">
    <location>
        <begin position="513"/>
        <end position="546"/>
    </location>
</feature>
<organism evidence="4 5">
    <name type="scientific">Acanthoscelides obtectus</name>
    <name type="common">Bean weevil</name>
    <name type="synonym">Bruchus obtectus</name>
    <dbReference type="NCBI Taxonomy" id="200917"/>
    <lineage>
        <taxon>Eukaryota</taxon>
        <taxon>Metazoa</taxon>
        <taxon>Ecdysozoa</taxon>
        <taxon>Arthropoda</taxon>
        <taxon>Hexapoda</taxon>
        <taxon>Insecta</taxon>
        <taxon>Pterygota</taxon>
        <taxon>Neoptera</taxon>
        <taxon>Endopterygota</taxon>
        <taxon>Coleoptera</taxon>
        <taxon>Polyphaga</taxon>
        <taxon>Cucujiformia</taxon>
        <taxon>Chrysomeloidea</taxon>
        <taxon>Chrysomelidae</taxon>
        <taxon>Bruchinae</taxon>
        <taxon>Bruchini</taxon>
        <taxon>Acanthoscelides</taxon>
    </lineage>
</organism>
<dbReference type="SUPFAM" id="SSF57262">
    <property type="entry name" value="Leech antihemostatic proteins"/>
    <property type="match status" value="1"/>
</dbReference>
<dbReference type="Pfam" id="PF02822">
    <property type="entry name" value="Antistasin"/>
    <property type="match status" value="1"/>
</dbReference>
<comment type="caution">
    <text evidence="4">The sequence shown here is derived from an EMBL/GenBank/DDBJ whole genome shotgun (WGS) entry which is preliminary data.</text>
</comment>
<keyword evidence="2" id="KW-1133">Transmembrane helix</keyword>
<feature type="compositionally biased region" description="Low complexity" evidence="1">
    <location>
        <begin position="517"/>
        <end position="534"/>
    </location>
</feature>
<dbReference type="InterPro" id="IPR004094">
    <property type="entry name" value="Antistasin-like"/>
</dbReference>
<feature type="compositionally biased region" description="Polar residues" evidence="1">
    <location>
        <begin position="76"/>
        <end position="87"/>
    </location>
</feature>
<gene>
    <name evidence="4" type="ORF">ACAOBT_LOCUS35800</name>
</gene>
<evidence type="ECO:0000256" key="1">
    <source>
        <dbReference type="SAM" id="MobiDB-lite"/>
    </source>
</evidence>
<dbReference type="SUPFAM" id="SSF57603">
    <property type="entry name" value="FnI-like domain"/>
    <property type="match status" value="1"/>
</dbReference>
<dbReference type="InterPro" id="IPR011061">
    <property type="entry name" value="Hirudin/antistatin"/>
</dbReference>
<dbReference type="Gene3D" id="2.10.70.10">
    <property type="entry name" value="Complement Module, domain 1"/>
    <property type="match status" value="1"/>
</dbReference>
<keyword evidence="2" id="KW-0812">Transmembrane</keyword>
<dbReference type="EMBL" id="CAKOFQ010009121">
    <property type="protein sequence ID" value="CAH2017098.1"/>
    <property type="molecule type" value="Genomic_DNA"/>
</dbReference>
<feature type="region of interest" description="Disordered" evidence="1">
    <location>
        <begin position="574"/>
        <end position="595"/>
    </location>
</feature>
<name>A0A9P0QCC7_ACAOB</name>
<feature type="transmembrane region" description="Helical" evidence="2">
    <location>
        <begin position="611"/>
        <end position="636"/>
    </location>
</feature>
<accession>A0A9P0QCC7</accession>
<keyword evidence="5" id="KW-1185">Reference proteome</keyword>
<reference evidence="4" key="1">
    <citation type="submission" date="2022-03" db="EMBL/GenBank/DDBJ databases">
        <authorList>
            <person name="Sayadi A."/>
        </authorList>
    </citation>
    <scope>NUCLEOTIDE SEQUENCE</scope>
</reference>
<evidence type="ECO:0000259" key="3">
    <source>
        <dbReference type="PROSITE" id="PS51252"/>
    </source>
</evidence>
<dbReference type="GO" id="GO:0004867">
    <property type="term" value="F:serine-type endopeptidase inhibitor activity"/>
    <property type="evidence" value="ECO:0007669"/>
    <property type="project" value="InterPro"/>
</dbReference>
<dbReference type="Gene3D" id="2.10.22.10">
    <property type="entry name" value="Antistasin, domain 1"/>
    <property type="match status" value="1"/>
</dbReference>
<evidence type="ECO:0000313" key="4">
    <source>
        <dbReference type="EMBL" id="CAH2017098.1"/>
    </source>
</evidence>
<dbReference type="PROSITE" id="PS51252">
    <property type="entry name" value="ANTISTASIN"/>
    <property type="match status" value="1"/>
</dbReference>
<protein>
    <recommendedName>
        <fullName evidence="3">Antistasin-like domain-containing protein</fullName>
    </recommendedName>
</protein>
<evidence type="ECO:0000256" key="2">
    <source>
        <dbReference type="SAM" id="Phobius"/>
    </source>
</evidence>
<feature type="compositionally biased region" description="Basic and acidic residues" evidence="1">
    <location>
        <begin position="574"/>
        <end position="583"/>
    </location>
</feature>
<feature type="domain" description="Antistasin-like" evidence="3">
    <location>
        <begin position="450"/>
        <end position="476"/>
    </location>
</feature>
<dbReference type="AlphaFoldDB" id="A0A9P0QCC7"/>
<sequence length="703" mass="74421">MAVSAGSMASSSNSKYISPVKLPVYVSSSRSSALASPAATVNSSFDLTDPVGVPTGSSNSEESSKNGRSGGKEVSASPSIPNEHSQPSVPPLSENRLPAITSHNSTDTQAAAIPIDGEACPEDSVPAPWGGCVCRSCPSTPPPECMFELVPVEDTGGGEGMEGTPSTTPAPGRCCPRYECVGCRREEDKLQGRCQCAKGAIIDRLGRTCRCIDPHKTLVNGECVCDELKCRLPDMCNRKSVAVQVQRGCCKTTVCTPCPPDSESTALDSDLLEDHCVCLPCHTNCGYNETVIIKKKGSGFPGNCCDLYECRAADEAEEPPPPPPSLLSGGGEDAKAAADASSAIYCLVGDVRHPNGATWTTKDEQICHCISGLSRCSSEKMHQLEKPCFVDLKWYANGENWTKEDGCTQCICRNGEQQCISHFCEVKESHIHSSDGDTDADQVAVPSVECQPLADCDKSCTNGYKINRHGCEVCMCNEPPPVIHDKNTNGILEKYNISMEDLIRILDEYKHSQRFDSSSTSTTTTTTTTSSTSTINAVLSSGGTDDSEALSSQIWKEMISRAGESKTTLVPVAKKEETKEEHPASIASVNGTAGPAVTAGDAAPADGGDDVYTIVLVCCLAGVAACATAFAAACLYRNRRKSSSVDLTRCRYEHVDAVAVGTARTAVNGANAVNAPTLLLLNNNNNEDIVKKKTNTATIDPLL</sequence>